<feature type="transmembrane region" description="Helical" evidence="7">
    <location>
        <begin position="587"/>
        <end position="605"/>
    </location>
</feature>
<evidence type="ECO:0000256" key="2">
    <source>
        <dbReference type="ARBA" id="ARBA00022676"/>
    </source>
</evidence>
<keyword evidence="5 7" id="KW-1133">Transmembrane helix</keyword>
<comment type="subcellular location">
    <subcellularLocation>
        <location evidence="1">Membrane</location>
        <topology evidence="1">Multi-pass membrane protein</topology>
    </subcellularLocation>
</comment>
<organism evidence="9 10">
    <name type="scientific">Litoreibacter albidus</name>
    <dbReference type="NCBI Taxonomy" id="670155"/>
    <lineage>
        <taxon>Bacteria</taxon>
        <taxon>Pseudomonadati</taxon>
        <taxon>Pseudomonadota</taxon>
        <taxon>Alphaproteobacteria</taxon>
        <taxon>Rhodobacterales</taxon>
        <taxon>Roseobacteraceae</taxon>
        <taxon>Litoreibacter</taxon>
    </lineage>
</organism>
<evidence type="ECO:0000313" key="10">
    <source>
        <dbReference type="Proteomes" id="UP000199441"/>
    </source>
</evidence>
<evidence type="ECO:0000256" key="6">
    <source>
        <dbReference type="ARBA" id="ARBA00023136"/>
    </source>
</evidence>
<keyword evidence="3 9" id="KW-0808">Transferase</keyword>
<keyword evidence="6 7" id="KW-0472">Membrane</keyword>
<dbReference type="PANTHER" id="PTHR43867:SF2">
    <property type="entry name" value="CELLULOSE SYNTHASE CATALYTIC SUBUNIT A [UDP-FORMING]"/>
    <property type="match status" value="1"/>
</dbReference>
<evidence type="ECO:0000256" key="4">
    <source>
        <dbReference type="ARBA" id="ARBA00022692"/>
    </source>
</evidence>
<evidence type="ECO:0000256" key="3">
    <source>
        <dbReference type="ARBA" id="ARBA00022679"/>
    </source>
</evidence>
<evidence type="ECO:0000256" key="7">
    <source>
        <dbReference type="SAM" id="Phobius"/>
    </source>
</evidence>
<evidence type="ECO:0000256" key="1">
    <source>
        <dbReference type="ARBA" id="ARBA00004141"/>
    </source>
</evidence>
<dbReference type="EMBL" id="FNOI01000001">
    <property type="protein sequence ID" value="SDW29635.1"/>
    <property type="molecule type" value="Genomic_DNA"/>
</dbReference>
<feature type="transmembrane region" description="Helical" evidence="7">
    <location>
        <begin position="512"/>
        <end position="535"/>
    </location>
</feature>
<dbReference type="InterPro" id="IPR037257">
    <property type="entry name" value="T2SS_E_N_sf"/>
</dbReference>
<dbReference type="Gene3D" id="3.90.550.10">
    <property type="entry name" value="Spore Coat Polysaccharide Biosynthesis Protein SpsA, Chain A"/>
    <property type="match status" value="1"/>
</dbReference>
<dbReference type="Proteomes" id="UP000199441">
    <property type="component" value="Unassembled WGS sequence"/>
</dbReference>
<keyword evidence="4 7" id="KW-0812">Transmembrane</keyword>
<protein>
    <submittedName>
        <fullName evidence="9">Glycosyltransferase, catalytic subunit of cellulose synthase and poly-beta-1,6-N-acetylglucosamine synthase</fullName>
    </submittedName>
</protein>
<dbReference type="AlphaFoldDB" id="A0A1H2SDI8"/>
<evidence type="ECO:0000313" key="9">
    <source>
        <dbReference type="EMBL" id="SDW29635.1"/>
    </source>
</evidence>
<reference evidence="10" key="1">
    <citation type="submission" date="2016-10" db="EMBL/GenBank/DDBJ databases">
        <authorList>
            <person name="Varghese N."/>
            <person name="Submissions S."/>
        </authorList>
    </citation>
    <scope>NUCLEOTIDE SEQUENCE [LARGE SCALE GENOMIC DNA]</scope>
    <source>
        <strain evidence="10">DSM 26922</strain>
    </source>
</reference>
<dbReference type="GO" id="GO:0016020">
    <property type="term" value="C:membrane"/>
    <property type="evidence" value="ECO:0007669"/>
    <property type="project" value="UniProtKB-SubCell"/>
</dbReference>
<dbReference type="RefSeq" id="WP_089944693.1">
    <property type="nucleotide sequence ID" value="NZ_FNOI01000001.1"/>
</dbReference>
<proteinExistence type="predicted"/>
<gene>
    <name evidence="9" type="ORF">SAMN04488001_0779</name>
</gene>
<evidence type="ECO:0000259" key="8">
    <source>
        <dbReference type="Pfam" id="PF05157"/>
    </source>
</evidence>
<dbReference type="Pfam" id="PF13641">
    <property type="entry name" value="Glyco_tranf_2_3"/>
    <property type="match status" value="1"/>
</dbReference>
<dbReference type="Pfam" id="PF05157">
    <property type="entry name" value="MshEN"/>
    <property type="match status" value="1"/>
</dbReference>
<dbReference type="OrthoDB" id="7431422at2"/>
<feature type="domain" description="Type II secretion system protein GspE N-terminal" evidence="8">
    <location>
        <begin position="85"/>
        <end position="171"/>
    </location>
</feature>
<evidence type="ECO:0000256" key="5">
    <source>
        <dbReference type="ARBA" id="ARBA00022989"/>
    </source>
</evidence>
<dbReference type="GO" id="GO:0016757">
    <property type="term" value="F:glycosyltransferase activity"/>
    <property type="evidence" value="ECO:0007669"/>
    <property type="project" value="UniProtKB-KW"/>
</dbReference>
<dbReference type="InterPro" id="IPR007831">
    <property type="entry name" value="T2SS_GspE_N"/>
</dbReference>
<keyword evidence="2" id="KW-0328">Glycosyltransferase</keyword>
<feature type="transmembrane region" description="Helical" evidence="7">
    <location>
        <begin position="555"/>
        <end position="575"/>
    </location>
</feature>
<dbReference type="SUPFAM" id="SSF160246">
    <property type="entry name" value="EspE N-terminal domain-like"/>
    <property type="match status" value="1"/>
</dbReference>
<keyword evidence="10" id="KW-1185">Reference proteome</keyword>
<dbReference type="InterPro" id="IPR050321">
    <property type="entry name" value="Glycosyltr_2/OpgH_subfam"/>
</dbReference>
<dbReference type="STRING" id="670155.SAMN04488001_0779"/>
<feature type="transmembrane region" description="Helical" evidence="7">
    <location>
        <begin position="194"/>
        <end position="216"/>
    </location>
</feature>
<sequence>MNAPFKASARQSAATACGKTLPRGDAARQSLLGQQLVAQGTLTDHQLLVALALQARQDAALGEILVGQNFASEHDILQVLARQHDTYVVDLETSPVDPRLFPLVPPEDCLKLGFVPWRNQGKYTVFATAHPERINAIRVKLPPTLEHIKFVVAAERDIQDAIHLHYGPQLAAGAECRTAPQDSCRDWSTTSMRLLMAAVLLTCALGLAYAPVWLIWALFAGASLALALNAILKTACTVIALRAKPQPREPTGPFPITRLPKVSILVPLFRERDIAGALVKRLAELSYPRELLEICLIVEASDSVTEEALRAGGLPNWMRVVRVPKGGVQTKPRALNYALDFTSGSLIGVFDAEDAPAAGQLHEVAKRFATGGDDLACVQGILSFYNAKTNWLSRCFFFEYAGWFRVMLPGLQKLGFAIPLGGTTLFFRRDILVKIGAWDAHNVTEDADLGMRLARRGYRCEMMHSVTQEEANSHVWPWIKQRSRWLKGYAVTWCVHMRRPLHLLRELGAWKFIGFQILFLSTLMSFFLAPVLWWGLLTVLLGWPNPVFDPMPKPWVAAATVFFIAAEIVTLAVFATATANLPKRPNIGWIITLPVYFIFGTLAAYKGLAELLFNPFYWDKTEHGMFGGATDTSIRADSASVNPQTGLERNR</sequence>
<accession>A0A1H2SDI8</accession>
<dbReference type="SUPFAM" id="SSF53448">
    <property type="entry name" value="Nucleotide-diphospho-sugar transferases"/>
    <property type="match status" value="1"/>
</dbReference>
<dbReference type="InterPro" id="IPR029044">
    <property type="entry name" value="Nucleotide-diphossugar_trans"/>
</dbReference>
<dbReference type="PANTHER" id="PTHR43867">
    <property type="entry name" value="CELLULOSE SYNTHASE CATALYTIC SUBUNIT A [UDP-FORMING]"/>
    <property type="match status" value="1"/>
</dbReference>
<name>A0A1H2SDI8_9RHOB</name>